<evidence type="ECO:0000313" key="2">
    <source>
        <dbReference type="EMBL" id="EON79433.1"/>
    </source>
</evidence>
<dbReference type="Proteomes" id="UP000013909">
    <property type="component" value="Unassembled WGS sequence"/>
</dbReference>
<keyword evidence="1" id="KW-0472">Membrane</keyword>
<accession>R7ZZE9</accession>
<dbReference type="EMBL" id="AQHR01000002">
    <property type="protein sequence ID" value="EON79433.1"/>
    <property type="molecule type" value="Genomic_DNA"/>
</dbReference>
<evidence type="ECO:0000256" key="1">
    <source>
        <dbReference type="SAM" id="Phobius"/>
    </source>
</evidence>
<keyword evidence="3" id="KW-1185">Reference proteome</keyword>
<sequence>MSNRFYFESILVFSIAPVGMPFLLLKGFGGSWYAPLPVLSAKTETEVNS</sequence>
<organism evidence="2 3">
    <name type="scientific">Lunatimonas lonarensis</name>
    <dbReference type="NCBI Taxonomy" id="1232681"/>
    <lineage>
        <taxon>Bacteria</taxon>
        <taxon>Pseudomonadati</taxon>
        <taxon>Bacteroidota</taxon>
        <taxon>Cytophagia</taxon>
        <taxon>Cytophagales</taxon>
        <taxon>Cyclobacteriaceae</taxon>
    </lineage>
</organism>
<keyword evidence="1" id="KW-0812">Transmembrane</keyword>
<name>R7ZZE9_9BACT</name>
<proteinExistence type="predicted"/>
<reference evidence="2 3" key="1">
    <citation type="submission" date="2013-02" db="EMBL/GenBank/DDBJ databases">
        <title>A novel strain isolated from Lonar lake, Maharashtra, India.</title>
        <authorList>
            <person name="Singh A."/>
        </authorList>
    </citation>
    <scope>NUCLEOTIDE SEQUENCE [LARGE SCALE GENOMIC DNA]</scope>
    <source>
        <strain evidence="2 3">AK24</strain>
    </source>
</reference>
<feature type="transmembrane region" description="Helical" evidence="1">
    <location>
        <begin position="6"/>
        <end position="25"/>
    </location>
</feature>
<evidence type="ECO:0000313" key="3">
    <source>
        <dbReference type="Proteomes" id="UP000013909"/>
    </source>
</evidence>
<comment type="caution">
    <text evidence="2">The sequence shown here is derived from an EMBL/GenBank/DDBJ whole genome shotgun (WGS) entry which is preliminary data.</text>
</comment>
<dbReference type="AlphaFoldDB" id="R7ZZE9"/>
<keyword evidence="1" id="KW-1133">Transmembrane helix</keyword>
<protein>
    <submittedName>
        <fullName evidence="2">Uncharacterized protein</fullName>
    </submittedName>
</protein>
<gene>
    <name evidence="2" type="ORF">ADIS_0069</name>
</gene>